<dbReference type="EMBL" id="LXJU01000003">
    <property type="protein sequence ID" value="OGE56164.1"/>
    <property type="molecule type" value="Genomic_DNA"/>
</dbReference>
<organism evidence="2 3">
    <name type="scientific">Penicillium arizonense</name>
    <dbReference type="NCBI Taxonomy" id="1835702"/>
    <lineage>
        <taxon>Eukaryota</taxon>
        <taxon>Fungi</taxon>
        <taxon>Dikarya</taxon>
        <taxon>Ascomycota</taxon>
        <taxon>Pezizomycotina</taxon>
        <taxon>Eurotiomycetes</taxon>
        <taxon>Eurotiomycetidae</taxon>
        <taxon>Eurotiales</taxon>
        <taxon>Aspergillaceae</taxon>
        <taxon>Penicillium</taxon>
    </lineage>
</organism>
<evidence type="ECO:0000313" key="3">
    <source>
        <dbReference type="Proteomes" id="UP000177622"/>
    </source>
</evidence>
<dbReference type="GeneID" id="34573413"/>
<dbReference type="AlphaFoldDB" id="A0A1F5LSI1"/>
<proteinExistence type="predicted"/>
<name>A0A1F5LSI1_PENAI</name>
<accession>A0A1F5LSI1</accession>
<keyword evidence="3" id="KW-1185">Reference proteome</keyword>
<gene>
    <name evidence="2" type="ORF">PENARI_c003G09682</name>
</gene>
<evidence type="ECO:0000256" key="1">
    <source>
        <dbReference type="SAM" id="MobiDB-lite"/>
    </source>
</evidence>
<dbReference type="Proteomes" id="UP000177622">
    <property type="component" value="Unassembled WGS sequence"/>
</dbReference>
<feature type="region of interest" description="Disordered" evidence="1">
    <location>
        <begin position="1"/>
        <end position="31"/>
    </location>
</feature>
<sequence>MSPRVSQESKISQENGSSQNTSPQLPIESLPVPVQDEFPLVSQLTQGLEDCDWEQLQNKYSDSMEEHSRVEENLRIETAKLLEVFMAWSQTTVLQDENRALKRFKTQMQHVQHSEVSMENKRKHYMEVVKAFQSALALLNEQLKI</sequence>
<dbReference type="RefSeq" id="XP_022491592.1">
    <property type="nucleotide sequence ID" value="XM_022628679.1"/>
</dbReference>
<dbReference type="OrthoDB" id="5335351at2759"/>
<comment type="caution">
    <text evidence="2">The sequence shown here is derived from an EMBL/GenBank/DDBJ whole genome shotgun (WGS) entry which is preliminary data.</text>
</comment>
<dbReference type="STRING" id="1835702.A0A1F5LSI1"/>
<protein>
    <submittedName>
        <fullName evidence="2">Uncharacterized protein</fullName>
    </submittedName>
</protein>
<evidence type="ECO:0000313" key="2">
    <source>
        <dbReference type="EMBL" id="OGE56164.1"/>
    </source>
</evidence>
<reference evidence="2 3" key="1">
    <citation type="journal article" date="2016" name="Sci. Rep.">
        <title>Penicillium arizonense, a new, genome sequenced fungal species, reveals a high chemical diversity in secreted metabolites.</title>
        <authorList>
            <person name="Grijseels S."/>
            <person name="Nielsen J.C."/>
            <person name="Randelovic M."/>
            <person name="Nielsen J."/>
            <person name="Nielsen K.F."/>
            <person name="Workman M."/>
            <person name="Frisvad J.C."/>
        </authorList>
    </citation>
    <scope>NUCLEOTIDE SEQUENCE [LARGE SCALE GENOMIC DNA]</scope>
    <source>
        <strain evidence="2 3">CBS 141311</strain>
    </source>
</reference>
<feature type="compositionally biased region" description="Polar residues" evidence="1">
    <location>
        <begin position="1"/>
        <end position="24"/>
    </location>
</feature>